<evidence type="ECO:0008006" key="7">
    <source>
        <dbReference type="Google" id="ProtNLM"/>
    </source>
</evidence>
<evidence type="ECO:0000256" key="1">
    <source>
        <dbReference type="ARBA" id="ARBA00004496"/>
    </source>
</evidence>
<dbReference type="InterPro" id="IPR022166">
    <property type="entry name" value="UBAP2/Lig"/>
</dbReference>
<sequence length="495" mass="51767">MSSTAKKGDKGKSSTNASQTLSKDTASHSSSKMANSKTGESKNDSSKAVDQINPKLLPTAEQLRIAQMISDSRKDDPELPEKVNKLVELTNCSPDAAIIALHDSNNDLEHAIAVLLDGETEGDWEVSGKKKKPKQSAQQPVGGDGTEGGSGTGAGRGRDRERDRPRSSRGGPPRLRGRGRGRDNKENVEEGDGEFGGSRGRGSRSGPRMSNGPGREGSSGRGSGGGGRGGRGGFRRGQRGPAPVADTWEEGAEYSAMTNVEPWGVDFPSAEDWDNEEYIGSLVETKVFTPSQSAAANVPAPTPVIPEPTPLTNGSTSISNGGGGSSSSSHVEPVVPVPAPPPQVQYSTINNSAQQGIDLNALLQKTSGVTVAGSSMQQQFLQYSQATDALKAAMGVGGVPSSNMKSAKPLRAKIPPPSKIPLSAVEMPDDPIVSGLDVKFGTLDFGIEPSGFDMNIDVSMIPSSTANMNMWIFRVVSIGFSTIDGDDIHSSKIDQ</sequence>
<feature type="region of interest" description="Disordered" evidence="4">
    <location>
        <begin position="294"/>
        <end position="332"/>
    </location>
</feature>
<dbReference type="Gene3D" id="1.10.8.10">
    <property type="entry name" value="DNA helicase RuvA subunit, C-terminal domain"/>
    <property type="match status" value="1"/>
</dbReference>
<proteinExistence type="predicted"/>
<dbReference type="OMA" id="RENGMAD"/>
<dbReference type="CDD" id="cd14277">
    <property type="entry name" value="UBA_UBP2_like"/>
    <property type="match status" value="1"/>
</dbReference>
<feature type="compositionally biased region" description="Gly residues" evidence="4">
    <location>
        <begin position="214"/>
        <end position="232"/>
    </location>
</feature>
<name>E9FZ36_DAPPU</name>
<evidence type="ECO:0000313" key="5">
    <source>
        <dbReference type="EMBL" id="EFX87669.1"/>
    </source>
</evidence>
<keyword evidence="2" id="KW-0963">Cytoplasm</keyword>
<dbReference type="PhylomeDB" id="E9FZ36"/>
<evidence type="ECO:0000256" key="4">
    <source>
        <dbReference type="SAM" id="MobiDB-lite"/>
    </source>
</evidence>
<dbReference type="eggNOG" id="ENOG502QPRH">
    <property type="taxonomic scope" value="Eukaryota"/>
</dbReference>
<gene>
    <name evidence="5" type="ORF">DAPPUDRAFT_312181</name>
</gene>
<organism evidence="5 6">
    <name type="scientific">Daphnia pulex</name>
    <name type="common">Water flea</name>
    <dbReference type="NCBI Taxonomy" id="6669"/>
    <lineage>
        <taxon>Eukaryota</taxon>
        <taxon>Metazoa</taxon>
        <taxon>Ecdysozoa</taxon>
        <taxon>Arthropoda</taxon>
        <taxon>Crustacea</taxon>
        <taxon>Branchiopoda</taxon>
        <taxon>Diplostraca</taxon>
        <taxon>Cladocera</taxon>
        <taxon>Anomopoda</taxon>
        <taxon>Daphniidae</taxon>
        <taxon>Daphnia</taxon>
    </lineage>
</organism>
<dbReference type="KEGG" id="dpx:DAPPUDRAFT_312181"/>
<dbReference type="STRING" id="6669.E9FZ36"/>
<dbReference type="InterPro" id="IPR009060">
    <property type="entry name" value="UBA-like_sf"/>
</dbReference>
<keyword evidence="3" id="KW-0597">Phosphoprotein</keyword>
<dbReference type="PANTHER" id="PTHR16308:SF13">
    <property type="entry name" value="PROTEIN LINGERER"/>
    <property type="match status" value="1"/>
</dbReference>
<feature type="region of interest" description="Disordered" evidence="4">
    <location>
        <begin position="121"/>
        <end position="247"/>
    </location>
</feature>
<keyword evidence="6" id="KW-1185">Reference proteome</keyword>
<dbReference type="Pfam" id="PF12478">
    <property type="entry name" value="UBAP2-Lig"/>
    <property type="match status" value="1"/>
</dbReference>
<dbReference type="GO" id="GO:0005737">
    <property type="term" value="C:cytoplasm"/>
    <property type="evidence" value="ECO:0007669"/>
    <property type="project" value="UniProtKB-SubCell"/>
</dbReference>
<feature type="compositionally biased region" description="Low complexity" evidence="4">
    <location>
        <begin position="204"/>
        <end position="213"/>
    </location>
</feature>
<dbReference type="InterPro" id="IPR051833">
    <property type="entry name" value="TC-DDR_regulator"/>
</dbReference>
<reference evidence="5 6" key="1">
    <citation type="journal article" date="2011" name="Science">
        <title>The ecoresponsive genome of Daphnia pulex.</title>
        <authorList>
            <person name="Colbourne J.K."/>
            <person name="Pfrender M.E."/>
            <person name="Gilbert D."/>
            <person name="Thomas W.K."/>
            <person name="Tucker A."/>
            <person name="Oakley T.H."/>
            <person name="Tokishita S."/>
            <person name="Aerts A."/>
            <person name="Arnold G.J."/>
            <person name="Basu M.K."/>
            <person name="Bauer D.J."/>
            <person name="Caceres C.E."/>
            <person name="Carmel L."/>
            <person name="Casola C."/>
            <person name="Choi J.H."/>
            <person name="Detter J.C."/>
            <person name="Dong Q."/>
            <person name="Dusheyko S."/>
            <person name="Eads B.D."/>
            <person name="Frohlich T."/>
            <person name="Geiler-Samerotte K.A."/>
            <person name="Gerlach D."/>
            <person name="Hatcher P."/>
            <person name="Jogdeo S."/>
            <person name="Krijgsveld J."/>
            <person name="Kriventseva E.V."/>
            <person name="Kultz D."/>
            <person name="Laforsch C."/>
            <person name="Lindquist E."/>
            <person name="Lopez J."/>
            <person name="Manak J.R."/>
            <person name="Muller J."/>
            <person name="Pangilinan J."/>
            <person name="Patwardhan R.P."/>
            <person name="Pitluck S."/>
            <person name="Pritham E.J."/>
            <person name="Rechtsteiner A."/>
            <person name="Rho M."/>
            <person name="Rogozin I.B."/>
            <person name="Sakarya O."/>
            <person name="Salamov A."/>
            <person name="Schaack S."/>
            <person name="Shapiro H."/>
            <person name="Shiga Y."/>
            <person name="Skalitzky C."/>
            <person name="Smith Z."/>
            <person name="Souvorov A."/>
            <person name="Sung W."/>
            <person name="Tang Z."/>
            <person name="Tsuchiya D."/>
            <person name="Tu H."/>
            <person name="Vos H."/>
            <person name="Wang M."/>
            <person name="Wolf Y.I."/>
            <person name="Yamagata H."/>
            <person name="Yamada T."/>
            <person name="Ye Y."/>
            <person name="Shaw J.R."/>
            <person name="Andrews J."/>
            <person name="Crease T.J."/>
            <person name="Tang H."/>
            <person name="Lucas S.M."/>
            <person name="Robertson H.M."/>
            <person name="Bork P."/>
            <person name="Koonin E.V."/>
            <person name="Zdobnov E.M."/>
            <person name="Grigoriev I.V."/>
            <person name="Lynch M."/>
            <person name="Boore J.L."/>
        </authorList>
    </citation>
    <scope>NUCLEOTIDE SEQUENCE [LARGE SCALE GENOMIC DNA]</scope>
</reference>
<dbReference type="HOGENOM" id="CLU_551253_0_0_1"/>
<dbReference type="SUPFAM" id="SSF46934">
    <property type="entry name" value="UBA-like"/>
    <property type="match status" value="1"/>
</dbReference>
<protein>
    <recommendedName>
        <fullName evidence="7">UBA domain-containing protein</fullName>
    </recommendedName>
</protein>
<dbReference type="OrthoDB" id="5918007at2759"/>
<evidence type="ECO:0000256" key="3">
    <source>
        <dbReference type="ARBA" id="ARBA00022553"/>
    </source>
</evidence>
<evidence type="ECO:0000313" key="6">
    <source>
        <dbReference type="Proteomes" id="UP000000305"/>
    </source>
</evidence>
<dbReference type="PANTHER" id="PTHR16308">
    <property type="entry name" value="UBIQUITIN ASSOCIATED PROTEIN 2-LIKE/LINGERER"/>
    <property type="match status" value="1"/>
</dbReference>
<feature type="compositionally biased region" description="Low complexity" evidence="4">
    <location>
        <begin position="310"/>
        <end position="319"/>
    </location>
</feature>
<feature type="compositionally biased region" description="Basic and acidic residues" evidence="4">
    <location>
        <begin position="1"/>
        <end position="12"/>
    </location>
</feature>
<feature type="region of interest" description="Disordered" evidence="4">
    <location>
        <begin position="1"/>
        <end position="56"/>
    </location>
</feature>
<feature type="compositionally biased region" description="Gly residues" evidence="4">
    <location>
        <begin position="142"/>
        <end position="155"/>
    </location>
</feature>
<feature type="compositionally biased region" description="Basic and acidic residues" evidence="4">
    <location>
        <begin position="156"/>
        <end position="166"/>
    </location>
</feature>
<evidence type="ECO:0000256" key="2">
    <source>
        <dbReference type="ARBA" id="ARBA00022490"/>
    </source>
</evidence>
<feature type="compositionally biased region" description="Pro residues" evidence="4">
    <location>
        <begin position="300"/>
        <end position="309"/>
    </location>
</feature>
<feature type="compositionally biased region" description="Polar residues" evidence="4">
    <location>
        <begin position="13"/>
        <end position="38"/>
    </location>
</feature>
<dbReference type="Proteomes" id="UP000000305">
    <property type="component" value="Unassembled WGS sequence"/>
</dbReference>
<comment type="subcellular location">
    <subcellularLocation>
        <location evidence="1">Cytoplasm</location>
    </subcellularLocation>
</comment>
<accession>E9FZ36</accession>
<dbReference type="EMBL" id="GL732527">
    <property type="protein sequence ID" value="EFX87669.1"/>
    <property type="molecule type" value="Genomic_DNA"/>
</dbReference>
<dbReference type="InParanoid" id="E9FZ36"/>
<dbReference type="AlphaFoldDB" id="E9FZ36"/>